<dbReference type="GO" id="GO:0016758">
    <property type="term" value="F:hexosyltransferase activity"/>
    <property type="evidence" value="ECO:0007669"/>
    <property type="project" value="TreeGrafter"/>
</dbReference>
<dbReference type="AlphaFoldDB" id="A0A8I1MCW2"/>
<accession>A0A8I1MCW2</accession>
<dbReference type="EMBL" id="JAEMWV010000002">
    <property type="protein sequence ID" value="MBN8250838.1"/>
    <property type="molecule type" value="Genomic_DNA"/>
</dbReference>
<dbReference type="PANTHER" id="PTHR34136">
    <property type="match status" value="1"/>
</dbReference>
<dbReference type="PANTHER" id="PTHR34136:SF1">
    <property type="entry name" value="UDP-N-ACETYL-D-MANNOSAMINURONIC ACID TRANSFERASE"/>
    <property type="match status" value="1"/>
</dbReference>
<name>A0A8I1MCW2_9BACI</name>
<keyword evidence="1" id="KW-0328">Glycosyltransferase</keyword>
<gene>
    <name evidence="3" type="ORF">JF537_04495</name>
</gene>
<protein>
    <submittedName>
        <fullName evidence="3">WecB/TagA/CpsF family glycosyltransferase</fullName>
    </submittedName>
</protein>
<dbReference type="RefSeq" id="WP_206782225.1">
    <property type="nucleotide sequence ID" value="NZ_JAEMWV010000002.1"/>
</dbReference>
<dbReference type="Pfam" id="PF03808">
    <property type="entry name" value="Glyco_tran_WecG"/>
    <property type="match status" value="1"/>
</dbReference>
<evidence type="ECO:0000256" key="1">
    <source>
        <dbReference type="ARBA" id="ARBA00022676"/>
    </source>
</evidence>
<dbReference type="NCBIfam" id="TIGR00696">
    <property type="entry name" value="wecG_tagA_cpsF"/>
    <property type="match status" value="1"/>
</dbReference>
<dbReference type="CDD" id="cd06533">
    <property type="entry name" value="Glyco_transf_WecG_TagA"/>
    <property type="match status" value="1"/>
</dbReference>
<dbReference type="Proteomes" id="UP000664578">
    <property type="component" value="Unassembled WGS sequence"/>
</dbReference>
<evidence type="ECO:0000313" key="4">
    <source>
        <dbReference type="Proteomes" id="UP000664578"/>
    </source>
</evidence>
<proteinExistence type="predicted"/>
<evidence type="ECO:0000256" key="2">
    <source>
        <dbReference type="ARBA" id="ARBA00022679"/>
    </source>
</evidence>
<dbReference type="InterPro" id="IPR004629">
    <property type="entry name" value="WecG_TagA_CpsF"/>
</dbReference>
<keyword evidence="2 3" id="KW-0808">Transferase</keyword>
<evidence type="ECO:0000313" key="3">
    <source>
        <dbReference type="EMBL" id="MBN8250838.1"/>
    </source>
</evidence>
<organism evidence="3 4">
    <name type="scientific">Priestia flexa</name>
    <dbReference type="NCBI Taxonomy" id="86664"/>
    <lineage>
        <taxon>Bacteria</taxon>
        <taxon>Bacillati</taxon>
        <taxon>Bacillota</taxon>
        <taxon>Bacilli</taxon>
        <taxon>Bacillales</taxon>
        <taxon>Bacillaceae</taxon>
        <taxon>Priestia</taxon>
    </lineage>
</organism>
<reference evidence="3" key="1">
    <citation type="submission" date="2020-12" db="EMBL/GenBank/DDBJ databases">
        <title>PHA producing bacteria isolated from mangrove.</title>
        <authorList>
            <person name="Zheng W."/>
            <person name="Yu S."/>
            <person name="Huang Y."/>
        </authorList>
    </citation>
    <scope>NUCLEOTIDE SEQUENCE</scope>
    <source>
        <strain evidence="3">GN22-4</strain>
    </source>
</reference>
<comment type="caution">
    <text evidence="3">The sequence shown here is derived from an EMBL/GenBank/DDBJ whole genome shotgun (WGS) entry which is preliminary data.</text>
</comment>
<sequence>MEKGIGSDVSLKYKKERDNQAFIRRVDKKEIPTCNILGVNIAAVNMHWLLAFLKKNINHENGNKLSGDYICVANVHTTVLSYEDKEYCEIQNSGLMAIPDGGPLATLGRKRGFKMIDRVAGPTLMEEIFNISIDNNYSHYFYGSTEETLNKLCNELNRKYPGINIVGSYSPPFRSLTEVENKEVQERINSSKPDFVWVGLGAPKQEKWMWENRGKINSLMIGVGAGFDYFAGNIRRAPKWMQQINMEWLYRLFQEPKRLFKRYMYTNTKFIWLSIIMGK</sequence>